<dbReference type="AlphaFoldDB" id="R4X993"/>
<feature type="compositionally biased region" description="Polar residues" evidence="8">
    <location>
        <begin position="154"/>
        <end position="169"/>
    </location>
</feature>
<dbReference type="Pfam" id="PF13945">
    <property type="entry name" value="NST1"/>
    <property type="match status" value="1"/>
</dbReference>
<feature type="region of interest" description="Disordered" evidence="8">
    <location>
        <begin position="272"/>
        <end position="324"/>
    </location>
</feature>
<feature type="compositionally biased region" description="Acidic residues" evidence="8">
    <location>
        <begin position="288"/>
        <end position="318"/>
    </location>
</feature>
<evidence type="ECO:0000256" key="3">
    <source>
        <dbReference type="ARBA" id="ARBA00020733"/>
    </source>
</evidence>
<feature type="compositionally biased region" description="Polar residues" evidence="8">
    <location>
        <begin position="23"/>
        <end position="49"/>
    </location>
</feature>
<gene>
    <name evidence="9" type="ORF">TAPDE_002182</name>
</gene>
<comment type="subcellular location">
    <subcellularLocation>
        <location evidence="1 7">Cytoplasm</location>
    </subcellularLocation>
</comment>
<feature type="compositionally biased region" description="Polar residues" evidence="8">
    <location>
        <begin position="691"/>
        <end position="700"/>
    </location>
</feature>
<feature type="compositionally biased region" description="Polar residues" evidence="8">
    <location>
        <begin position="600"/>
        <end position="611"/>
    </location>
</feature>
<feature type="compositionally biased region" description="Basic and acidic residues" evidence="8">
    <location>
        <begin position="504"/>
        <end position="515"/>
    </location>
</feature>
<feature type="compositionally biased region" description="Polar residues" evidence="8">
    <location>
        <begin position="876"/>
        <end position="885"/>
    </location>
</feature>
<dbReference type="InterPro" id="IPR025279">
    <property type="entry name" value="NST1"/>
</dbReference>
<comment type="caution">
    <text evidence="9">The sequence shown here is derived from an EMBL/GenBank/DDBJ whole genome shotgun (WGS) entry which is preliminary data.</text>
</comment>
<evidence type="ECO:0000256" key="5">
    <source>
        <dbReference type="ARBA" id="ARBA00023016"/>
    </source>
</evidence>
<feature type="compositionally biased region" description="Acidic residues" evidence="8">
    <location>
        <begin position="189"/>
        <end position="227"/>
    </location>
</feature>
<feature type="compositionally biased region" description="Basic and acidic residues" evidence="8">
    <location>
        <begin position="726"/>
        <end position="735"/>
    </location>
</feature>
<dbReference type="EMBL" id="CAHR02000077">
    <property type="protein sequence ID" value="CCG82291.1"/>
    <property type="molecule type" value="Genomic_DNA"/>
</dbReference>
<feature type="region of interest" description="Disordered" evidence="8">
    <location>
        <begin position="769"/>
        <end position="903"/>
    </location>
</feature>
<dbReference type="PANTHER" id="PTHR31780">
    <property type="entry name" value="STRESS RESPONSE PROTEIN NST1-RELATED"/>
    <property type="match status" value="1"/>
</dbReference>
<dbReference type="eggNOG" id="ENOG502QSSK">
    <property type="taxonomic scope" value="Eukaryota"/>
</dbReference>
<dbReference type="OrthoDB" id="21629at2759"/>
<evidence type="ECO:0000313" key="9">
    <source>
        <dbReference type="EMBL" id="CCG82291.1"/>
    </source>
</evidence>
<accession>R4X993</accession>
<dbReference type="CDD" id="cd22265">
    <property type="entry name" value="UDM1_RNF168"/>
    <property type="match status" value="1"/>
</dbReference>
<comment type="similarity">
    <text evidence="2 7">Belongs to the NST1 family.</text>
</comment>
<feature type="region of interest" description="Disordered" evidence="8">
    <location>
        <begin position="359"/>
        <end position="744"/>
    </location>
</feature>
<feature type="compositionally biased region" description="Basic and acidic residues" evidence="8">
    <location>
        <begin position="365"/>
        <end position="382"/>
    </location>
</feature>
<dbReference type="Proteomes" id="UP000013776">
    <property type="component" value="Unassembled WGS sequence"/>
</dbReference>
<feature type="compositionally biased region" description="Basic and acidic residues" evidence="8">
    <location>
        <begin position="68"/>
        <end position="81"/>
    </location>
</feature>
<reference evidence="9 10" key="1">
    <citation type="journal article" date="2013" name="MBio">
        <title>Genome sequencing of the plant pathogen Taphrina deformans, the causal agent of peach leaf curl.</title>
        <authorList>
            <person name="Cisse O.H."/>
            <person name="Almeida J.M.G.C.F."/>
            <person name="Fonseca A."/>
            <person name="Kumar A.A."/>
            <person name="Salojaervi J."/>
            <person name="Overmyer K."/>
            <person name="Hauser P.M."/>
            <person name="Pagni M."/>
        </authorList>
    </citation>
    <scope>NUCLEOTIDE SEQUENCE [LARGE SCALE GENOMIC DNA]</scope>
    <source>
        <strain evidence="10">PYCC 5710 / ATCC 11124 / CBS 356.35 / IMI 108563 / JCM 9778 / NBRC 8474</strain>
    </source>
</reference>
<dbReference type="STRING" id="1097556.R4X993"/>
<evidence type="ECO:0000256" key="8">
    <source>
        <dbReference type="SAM" id="MobiDB-lite"/>
    </source>
</evidence>
<sequence>MAATQAGAYNLNDGESHLDNSVPRMSSSLKTPQQQFPSQTHASYQPGKSSDSKLVKSGGTNGAGTSNGREKDRIWNTTTNEERERIKEFWLNLGEEERKSLVKVEKEAVLKKMKEQQKHSCSCSVCGRKRTAIEEELEVLYDAYYEELEQYANQQQFPSQSSITSSRQQLPRMPRHGRITEVLQSDSEGSFEDEDDLSEDDLLTDDDLSGEELEEDEEGYSNDEYEEDHAPPEFFKFGNSLTVKGGILTVADDLLKNDGKKFIEMMEQLAERRMQREEEAALEAREYDEAEDEDEDYDDEDIDSEDYDDDDEEQDTMTEEQRMAEGRRMFQIFAARMFEQRVLTAYREKVAQERQAQLLQELEMEDSREKEREAKKAKEKEKKKDKKRQQQLKKEEERARKEAERLAEEAALRAEEEKKAEEVRKRKEEQRFKREAEKKALEAEKQRKEEDKRKRVAEEKAREARRLEQVAREKKNREDAARKEREAKEVAAKEAKIRSQAAKVQRDADTNKNDQSRSPALPAPVSVISNTQKTSPPSQNSTSSVASPAVPKSTMQKESPYFQANRAYHDGESHSSGPRNIPPPQAQQQQHRAMTPGPISPQQYGSHQNSFPRAALGHPPSMPVPLPPPGIGVHGANNPNMDAFGFGTSQGHPHIAGQNGAQSRPVNGHAGPPMSGLQGPPGVFATAPGLKTSTSPQSRIGTPHGNRYTAASPFNAFSGLGSGTTSRDEPLHSEPDLTFSRRTSSLMDNSLSGIGAIGRPTPSRAASIVPAPIQRPSAIPPTKRTGFNTGDVMGSRALLDEDDPIEDNRITPSIFSSTSTWKAEPVPHKEGGFGSAALNGPIDEPYHPQRTANTTRSTTQSPFAVSGNDRWGSVGTIGNKSSTKTPSDDRFPPPPSKPINWAF</sequence>
<keyword evidence="10" id="KW-1185">Reference proteome</keyword>
<evidence type="ECO:0000256" key="2">
    <source>
        <dbReference type="ARBA" id="ARBA00007112"/>
    </source>
</evidence>
<feature type="compositionally biased region" description="Polar residues" evidence="8">
    <location>
        <begin position="810"/>
        <end position="821"/>
    </location>
</feature>
<protein>
    <recommendedName>
        <fullName evidence="3 7">Stress response protein NST1</fullName>
    </recommendedName>
</protein>
<feature type="compositionally biased region" description="Polar residues" evidence="8">
    <location>
        <begin position="850"/>
        <end position="863"/>
    </location>
</feature>
<dbReference type="VEuPathDB" id="FungiDB:TAPDE_002182"/>
<dbReference type="GO" id="GO:0005737">
    <property type="term" value="C:cytoplasm"/>
    <property type="evidence" value="ECO:0007669"/>
    <property type="project" value="UniProtKB-SubCell"/>
</dbReference>
<feature type="region of interest" description="Disordered" evidence="8">
    <location>
        <begin position="1"/>
        <end position="81"/>
    </location>
</feature>
<keyword evidence="6 7" id="KW-0175">Coiled coil</keyword>
<proteinExistence type="inferred from homology"/>
<feature type="compositionally biased region" description="Basic and acidic residues" evidence="8">
    <location>
        <begin position="392"/>
        <end position="497"/>
    </location>
</feature>
<feature type="compositionally biased region" description="Pro residues" evidence="8">
    <location>
        <begin position="620"/>
        <end position="630"/>
    </location>
</feature>
<comment type="function">
    <text evidence="7">May act as a negative regulator of salt tolerance.</text>
</comment>
<feature type="compositionally biased region" description="Polar residues" evidence="8">
    <location>
        <begin position="527"/>
        <end position="546"/>
    </location>
</feature>
<organism evidence="9 10">
    <name type="scientific">Taphrina deformans (strain PYCC 5710 / ATCC 11124 / CBS 356.35 / IMI 108563 / JCM 9778 / NBRC 8474)</name>
    <name type="common">Peach leaf curl fungus</name>
    <name type="synonym">Lalaria deformans</name>
    <dbReference type="NCBI Taxonomy" id="1097556"/>
    <lineage>
        <taxon>Eukaryota</taxon>
        <taxon>Fungi</taxon>
        <taxon>Dikarya</taxon>
        <taxon>Ascomycota</taxon>
        <taxon>Taphrinomycotina</taxon>
        <taxon>Taphrinomycetes</taxon>
        <taxon>Taphrinales</taxon>
        <taxon>Taphrinaceae</taxon>
        <taxon>Taphrina</taxon>
    </lineage>
</organism>
<evidence type="ECO:0000313" key="10">
    <source>
        <dbReference type="Proteomes" id="UP000013776"/>
    </source>
</evidence>
<keyword evidence="5 7" id="KW-0346">Stress response</keyword>
<feature type="compositionally biased region" description="Basic and acidic residues" evidence="8">
    <location>
        <begin position="272"/>
        <end position="287"/>
    </location>
</feature>
<evidence type="ECO:0000256" key="6">
    <source>
        <dbReference type="ARBA" id="ARBA00023054"/>
    </source>
</evidence>
<dbReference type="InterPro" id="IPR051195">
    <property type="entry name" value="Fungal_stress_NST1"/>
</dbReference>
<dbReference type="PANTHER" id="PTHR31780:SF10">
    <property type="entry name" value="LD36051P"/>
    <property type="match status" value="1"/>
</dbReference>
<name>R4X993_TAPDE</name>
<feature type="region of interest" description="Disordered" evidence="8">
    <location>
        <begin position="154"/>
        <end position="236"/>
    </location>
</feature>
<evidence type="ECO:0000256" key="7">
    <source>
        <dbReference type="RuleBase" id="RU049441"/>
    </source>
</evidence>
<keyword evidence="4 7" id="KW-0963">Cytoplasm</keyword>
<evidence type="ECO:0000256" key="4">
    <source>
        <dbReference type="ARBA" id="ARBA00022490"/>
    </source>
</evidence>
<evidence type="ECO:0000256" key="1">
    <source>
        <dbReference type="ARBA" id="ARBA00004496"/>
    </source>
</evidence>